<dbReference type="STRING" id="483218.BACPEC_03080"/>
<dbReference type="EMBL" id="ABVQ01000037">
    <property type="protein sequence ID" value="EEC56571.1"/>
    <property type="molecule type" value="Genomic_DNA"/>
</dbReference>
<reference evidence="1 2" key="2">
    <citation type="submission" date="2008-11" db="EMBL/GenBank/DDBJ databases">
        <authorList>
            <person name="Fulton L."/>
            <person name="Clifton S."/>
            <person name="Fulton B."/>
            <person name="Xu J."/>
            <person name="Minx P."/>
            <person name="Pepin K.H."/>
            <person name="Johnson M."/>
            <person name="Bhonagiri V."/>
            <person name="Nash W.E."/>
            <person name="Mardis E.R."/>
            <person name="Wilson R.K."/>
        </authorList>
    </citation>
    <scope>NUCLEOTIDE SEQUENCE [LARGE SCALE GENOMIC DNA]</scope>
    <source>
        <strain evidence="1 2">ATCC 43243</strain>
    </source>
</reference>
<evidence type="ECO:0000313" key="2">
    <source>
        <dbReference type="Proteomes" id="UP000003136"/>
    </source>
</evidence>
<keyword evidence="2" id="KW-1185">Reference proteome</keyword>
<organism evidence="1 2">
    <name type="scientific">[Bacteroides] pectinophilus ATCC 43243</name>
    <dbReference type="NCBI Taxonomy" id="483218"/>
    <lineage>
        <taxon>Bacteria</taxon>
        <taxon>Bacillati</taxon>
        <taxon>Bacillota</taxon>
        <taxon>Clostridia</taxon>
        <taxon>Eubacteriales</taxon>
    </lineage>
</organism>
<proteinExistence type="predicted"/>
<evidence type="ECO:0000313" key="1">
    <source>
        <dbReference type="EMBL" id="EEC56571.1"/>
    </source>
</evidence>
<accession>B7AWI1</accession>
<gene>
    <name evidence="1" type="ORF">BACPEC_03080</name>
</gene>
<sequence>MARNPPRTITACKSDASFFNADLHSCPFFRASLVCALAIIVSSEISKLQWKYMDYSGYGEREKRS</sequence>
<comment type="caution">
    <text evidence="1">The sequence shown here is derived from an EMBL/GenBank/DDBJ whole genome shotgun (WGS) entry which is preliminary data.</text>
</comment>
<protein>
    <submittedName>
        <fullName evidence="1">Uncharacterized protein</fullName>
    </submittedName>
</protein>
<name>B7AWI1_9FIRM</name>
<dbReference type="HOGENOM" id="CLU_2840732_0_0_9"/>
<reference evidence="1 2" key="1">
    <citation type="submission" date="2008-11" db="EMBL/GenBank/DDBJ databases">
        <title>Draft genome sequence of Bacteroides pectinophilus (ATCC 43243).</title>
        <authorList>
            <person name="Sudarsanam P."/>
            <person name="Ley R."/>
            <person name="Guruge J."/>
            <person name="Turnbaugh P.J."/>
            <person name="Mahowald M."/>
            <person name="Liep D."/>
            <person name="Gordon J."/>
        </authorList>
    </citation>
    <scope>NUCLEOTIDE SEQUENCE [LARGE SCALE GENOMIC DNA]</scope>
    <source>
        <strain evidence="1 2">ATCC 43243</strain>
    </source>
</reference>
<dbReference type="AlphaFoldDB" id="B7AWI1"/>
<dbReference type="Proteomes" id="UP000003136">
    <property type="component" value="Unassembled WGS sequence"/>
</dbReference>